<dbReference type="InterPro" id="IPR050300">
    <property type="entry name" value="GDXG_lipolytic_enzyme"/>
</dbReference>
<evidence type="ECO:0000256" key="1">
    <source>
        <dbReference type="ARBA" id="ARBA00022801"/>
    </source>
</evidence>
<dbReference type="InterPro" id="IPR013094">
    <property type="entry name" value="AB_hydrolase_3"/>
</dbReference>
<keyword evidence="1" id="KW-0378">Hydrolase</keyword>
<keyword evidence="4" id="KW-1185">Reference proteome</keyword>
<gene>
    <name evidence="3" type="ORF">GCM10007315_30450</name>
</gene>
<comment type="caution">
    <text evidence="3">The sequence shown here is derived from an EMBL/GenBank/DDBJ whole genome shotgun (WGS) entry which is preliminary data.</text>
</comment>
<dbReference type="Pfam" id="PF07859">
    <property type="entry name" value="Abhydrolase_3"/>
    <property type="match status" value="1"/>
</dbReference>
<evidence type="ECO:0000259" key="2">
    <source>
        <dbReference type="Pfam" id="PF07859"/>
    </source>
</evidence>
<reference evidence="3" key="1">
    <citation type="journal article" date="2014" name="Int. J. Syst. Evol. Microbiol.">
        <title>Complete genome sequence of Corynebacterium casei LMG S-19264T (=DSM 44701T), isolated from a smear-ripened cheese.</title>
        <authorList>
            <consortium name="US DOE Joint Genome Institute (JGI-PGF)"/>
            <person name="Walter F."/>
            <person name="Albersmeier A."/>
            <person name="Kalinowski J."/>
            <person name="Ruckert C."/>
        </authorList>
    </citation>
    <scope>NUCLEOTIDE SEQUENCE</scope>
    <source>
        <strain evidence="3">KCTC 23310</strain>
    </source>
</reference>
<name>A0A918TXY2_9RHOB</name>
<protein>
    <submittedName>
        <fullName evidence="3">Lipase</fullName>
    </submittedName>
</protein>
<dbReference type="GO" id="GO:0016787">
    <property type="term" value="F:hydrolase activity"/>
    <property type="evidence" value="ECO:0007669"/>
    <property type="project" value="UniProtKB-KW"/>
</dbReference>
<dbReference type="EMBL" id="BMYJ01000010">
    <property type="protein sequence ID" value="GHC63942.1"/>
    <property type="molecule type" value="Genomic_DNA"/>
</dbReference>
<dbReference type="InterPro" id="IPR029058">
    <property type="entry name" value="AB_hydrolase_fold"/>
</dbReference>
<evidence type="ECO:0000313" key="4">
    <source>
        <dbReference type="Proteomes" id="UP000638981"/>
    </source>
</evidence>
<dbReference type="SUPFAM" id="SSF53474">
    <property type="entry name" value="alpha/beta-Hydrolases"/>
    <property type="match status" value="1"/>
</dbReference>
<dbReference type="AlphaFoldDB" id="A0A918TXY2"/>
<dbReference type="PANTHER" id="PTHR48081">
    <property type="entry name" value="AB HYDROLASE SUPERFAMILY PROTEIN C4A8.06C"/>
    <property type="match status" value="1"/>
</dbReference>
<dbReference type="Gene3D" id="3.40.50.1820">
    <property type="entry name" value="alpha/beta hydrolase"/>
    <property type="match status" value="1"/>
</dbReference>
<sequence>MTRHRPITDPEILRFIEKTLASYPADAADASVQQNRAYYDAMCAVFRAPRPAGLRVTDAFLGGVRCRLYGPDTAAEIVLYLHGGGFVLGGLDSHDDVCAEIAVATGCQVVAVDYRLRPEHPAPAQLEDAYAVWRALDKRAVVVGDSAGGNLAAGLCHRIRRLGGTMPLGQVLIYPDLGGDIGALSYVENAEAPLLSTAEVAFYRSLSSPEARLDPEQCPLSAHDLSGMPPAVIFTADVDPLRDDGPLYAQALKAAGVRAEIHNSAQLVHGWLRARHGSQRARDVFAEIVGTIRDFMSGQDKAARQAAD</sequence>
<dbReference type="Proteomes" id="UP000638981">
    <property type="component" value="Unassembled WGS sequence"/>
</dbReference>
<dbReference type="RefSeq" id="WP_189412636.1">
    <property type="nucleotide sequence ID" value="NZ_BMYJ01000010.1"/>
</dbReference>
<organism evidence="3 4">
    <name type="scientific">Neogemmobacter tilapiae</name>
    <dbReference type="NCBI Taxonomy" id="875041"/>
    <lineage>
        <taxon>Bacteria</taxon>
        <taxon>Pseudomonadati</taxon>
        <taxon>Pseudomonadota</taxon>
        <taxon>Alphaproteobacteria</taxon>
        <taxon>Rhodobacterales</taxon>
        <taxon>Paracoccaceae</taxon>
        <taxon>Neogemmobacter</taxon>
    </lineage>
</organism>
<reference evidence="3" key="2">
    <citation type="submission" date="2020-09" db="EMBL/GenBank/DDBJ databases">
        <authorList>
            <person name="Sun Q."/>
            <person name="Kim S."/>
        </authorList>
    </citation>
    <scope>NUCLEOTIDE SEQUENCE</scope>
    <source>
        <strain evidence="3">KCTC 23310</strain>
    </source>
</reference>
<accession>A0A918TXY2</accession>
<dbReference type="PANTHER" id="PTHR48081:SF8">
    <property type="entry name" value="ALPHA_BETA HYDROLASE FOLD-3 DOMAIN-CONTAINING PROTEIN-RELATED"/>
    <property type="match status" value="1"/>
</dbReference>
<evidence type="ECO:0000313" key="3">
    <source>
        <dbReference type="EMBL" id="GHC63942.1"/>
    </source>
</evidence>
<proteinExistence type="predicted"/>
<feature type="domain" description="Alpha/beta hydrolase fold-3" evidence="2">
    <location>
        <begin position="78"/>
        <end position="272"/>
    </location>
</feature>